<evidence type="ECO:0000313" key="1">
    <source>
        <dbReference type="EMBL" id="KAF3220342.1"/>
    </source>
</evidence>
<protein>
    <submittedName>
        <fullName evidence="1">Uncharacterized protein</fullName>
    </submittedName>
</protein>
<accession>A0A8H8VJI3</accession>
<gene>
    <name evidence="1" type="ORF">TWF679_009716</name>
</gene>
<proteinExistence type="predicted"/>
<evidence type="ECO:0000313" key="2">
    <source>
        <dbReference type="Proteomes" id="UP000614610"/>
    </source>
</evidence>
<organism evidence="1 2">
    <name type="scientific">Orbilia oligospora</name>
    <name type="common">Nematode-trapping fungus</name>
    <name type="synonym">Arthrobotrys oligospora</name>
    <dbReference type="NCBI Taxonomy" id="2813651"/>
    <lineage>
        <taxon>Eukaryota</taxon>
        <taxon>Fungi</taxon>
        <taxon>Dikarya</taxon>
        <taxon>Ascomycota</taxon>
        <taxon>Pezizomycotina</taxon>
        <taxon>Orbiliomycetes</taxon>
        <taxon>Orbiliales</taxon>
        <taxon>Orbiliaceae</taxon>
        <taxon>Orbilia</taxon>
    </lineage>
</organism>
<comment type="caution">
    <text evidence="1">The sequence shown here is derived from an EMBL/GenBank/DDBJ whole genome shotgun (WGS) entry which is preliminary data.</text>
</comment>
<sequence>MYERHFEGFECIVKTALEAPGMILSEVTMTWRASCFGPNSEMMGLQGSASDAAPPGAAKDTGTTIFPATDGSNVFGCKDSYTESPISVNTEYDTTTIPIRVTLPTDVPYTTTKETSFGVETKTEYDTTTEISFRNVMVTVTGEAPVPAPTEKKRALKERHYTGTSPLPSYATPCSSGVRYASACSCLGVPASIVTVAGSTTTSVVTLYNTETIYTTNSVAVDTEYITVPTRTETKNIESTATIVSASATNTVFALVEVEGPHSDGRLWMPQVKPWWQFYFDDTSHPLVRDSDGRIYFGQLGARWYAYCEHGSTTAFFDPGEGNDAAVVHFYRRHIQSNAGVVLLGTELYCDFGVNEDISCRCTTPEGEWENFMYGPYGLIQLSKQGYQYQSGEGKLVFRAYRPRVGDYCGPESGLNAVCPQYWDPNSSYSYKKKRNSKAWKRRLSD</sequence>
<reference evidence="1" key="1">
    <citation type="submission" date="2019-06" db="EMBL/GenBank/DDBJ databases">
        <authorList>
            <person name="Palmer J.M."/>
        </authorList>
    </citation>
    <scope>NUCLEOTIDE SEQUENCE</scope>
    <source>
        <strain evidence="1">TWF679</strain>
    </source>
</reference>
<dbReference type="Proteomes" id="UP000614610">
    <property type="component" value="Unassembled WGS sequence"/>
</dbReference>
<dbReference type="OrthoDB" id="10374545at2759"/>
<name>A0A8H8VJI3_ORBOL</name>
<dbReference type="AlphaFoldDB" id="A0A8H8VJI3"/>
<dbReference type="EMBL" id="WIWT01000007">
    <property type="protein sequence ID" value="KAF3220342.1"/>
    <property type="molecule type" value="Genomic_DNA"/>
</dbReference>